<dbReference type="CDD" id="cd06444">
    <property type="entry name" value="DNA_pol_A"/>
    <property type="match status" value="1"/>
</dbReference>
<dbReference type="AlphaFoldDB" id="A0A9W6D1C8"/>
<evidence type="ECO:0000313" key="5">
    <source>
        <dbReference type="EMBL" id="GLI29002.1"/>
    </source>
</evidence>
<accession>A0A9W6D1C8</accession>
<keyword evidence="5" id="KW-0269">Exonuclease</keyword>
<dbReference type="EMBL" id="BSDP01000001">
    <property type="protein sequence ID" value="GLI29002.1"/>
    <property type="molecule type" value="Genomic_DNA"/>
</dbReference>
<organism evidence="5 6">
    <name type="scientific">Agromyces rhizosphaerae</name>
    <dbReference type="NCBI Taxonomy" id="88374"/>
    <lineage>
        <taxon>Bacteria</taxon>
        <taxon>Bacillati</taxon>
        <taxon>Actinomycetota</taxon>
        <taxon>Actinomycetes</taxon>
        <taxon>Micrococcales</taxon>
        <taxon>Microbacteriaceae</taxon>
        <taxon>Agromyces</taxon>
    </lineage>
</organism>
<dbReference type="GO" id="GO:0003887">
    <property type="term" value="F:DNA-directed DNA polymerase activity"/>
    <property type="evidence" value="ECO:0007669"/>
    <property type="project" value="UniProtKB-EC"/>
</dbReference>
<feature type="domain" description="DNA-directed DNA polymerase family A palm" evidence="4">
    <location>
        <begin position="314"/>
        <end position="534"/>
    </location>
</feature>
<evidence type="ECO:0000259" key="4">
    <source>
        <dbReference type="SMART" id="SM00482"/>
    </source>
</evidence>
<gene>
    <name evidence="5" type="ORF">ARHIZOSPH14_32440</name>
</gene>
<dbReference type="SMART" id="SM00482">
    <property type="entry name" value="POLAc"/>
    <property type="match status" value="1"/>
</dbReference>
<dbReference type="SUPFAM" id="SSF56672">
    <property type="entry name" value="DNA/RNA polymerases"/>
    <property type="match status" value="1"/>
</dbReference>
<proteinExistence type="predicted"/>
<dbReference type="EC" id="2.7.7.7" evidence="1"/>
<dbReference type="GO" id="GO:0003677">
    <property type="term" value="F:DNA binding"/>
    <property type="evidence" value="ECO:0007669"/>
    <property type="project" value="InterPro"/>
</dbReference>
<dbReference type="PANTHER" id="PTHR10133:SF27">
    <property type="entry name" value="DNA POLYMERASE NU"/>
    <property type="match status" value="1"/>
</dbReference>
<reference evidence="5" key="1">
    <citation type="submission" date="2022-12" db="EMBL/GenBank/DDBJ databases">
        <title>Reference genome sequencing for broad-spectrum identification of bacterial and archaeal isolates by mass spectrometry.</title>
        <authorList>
            <person name="Sekiguchi Y."/>
            <person name="Tourlousse D.M."/>
        </authorList>
    </citation>
    <scope>NUCLEOTIDE SEQUENCE</scope>
    <source>
        <strain evidence="5">14</strain>
    </source>
</reference>
<protein>
    <recommendedName>
        <fullName evidence="1">DNA-directed DNA polymerase</fullName>
        <ecNumber evidence="1">2.7.7.7</ecNumber>
    </recommendedName>
</protein>
<dbReference type="GO" id="GO:0004527">
    <property type="term" value="F:exonuclease activity"/>
    <property type="evidence" value="ECO:0007669"/>
    <property type="project" value="UniProtKB-KW"/>
</dbReference>
<dbReference type="InterPro" id="IPR043502">
    <property type="entry name" value="DNA/RNA_pol_sf"/>
</dbReference>
<dbReference type="RefSeq" id="WP_281886836.1">
    <property type="nucleotide sequence ID" value="NZ_BSDP01000001.1"/>
</dbReference>
<dbReference type="PANTHER" id="PTHR10133">
    <property type="entry name" value="DNA POLYMERASE I"/>
    <property type="match status" value="1"/>
</dbReference>
<name>A0A9W6D1C8_9MICO</name>
<dbReference type="InterPro" id="IPR001098">
    <property type="entry name" value="DNA-dir_DNA_pol_A_palm_dom"/>
</dbReference>
<keyword evidence="5" id="KW-0540">Nuclease</keyword>
<dbReference type="InterPro" id="IPR002298">
    <property type="entry name" value="DNA_polymerase_A"/>
</dbReference>
<comment type="caution">
    <text evidence="5">The sequence shown here is derived from an EMBL/GenBank/DDBJ whole genome shotgun (WGS) entry which is preliminary data.</text>
</comment>
<dbReference type="Gene3D" id="3.30.70.370">
    <property type="match status" value="1"/>
</dbReference>
<evidence type="ECO:0000313" key="6">
    <source>
        <dbReference type="Proteomes" id="UP001144396"/>
    </source>
</evidence>
<keyword evidence="2" id="KW-0235">DNA replication</keyword>
<sequence length="574" mass="61248">MQLLLARAASGAPSIVHLDAGVVERVAEDRLAARVAELEADEPRWVWSDTRHWYRPLLAAGVRVERCHDLRLARAILRASAAVDAYDPEAGADAGWEAPPEEHVPTARHAATPLFELGEFEASAGLKPPADLHSAAESMAEHERQEAALEAAGADASRLRLLLAAESAGALVAAEIHAGGIPWRRDAHESVLVAALGDRPPVGRKPRRLEELQAEIGAALDGPVQPDSQADLLRALRRAGLTVRSTRAWELQELDHPAIAPLLEYKKLARLLSANGWHWLDEWVRDGRFRPDYLPGGVVTGRWATRGGGALQLPKAVRGAVVADPGWRLVVADVAQLEPRVLAAMAGDDAMAEAARGRDLYDGIVQRGVVATRDEAKVAMLGAMYGASSGDGGRLAPRLGRAYPRAMGLVDEAAQVGERGGVVSTLLGRSSPLPSADWRALQSAASQPDATPADERRARTAAREWGRFTRNFVVQGTAAEWALCWLAEIRIGLHALGPTDSASSGTASGPVFAGRAHLVYFLHDEVIVHAPAEQAEAAADVVRAAAERAAELLFGDAPVDFPLDLAVVERYADA</sequence>
<dbReference type="GO" id="GO:0006261">
    <property type="term" value="P:DNA-templated DNA replication"/>
    <property type="evidence" value="ECO:0007669"/>
    <property type="project" value="InterPro"/>
</dbReference>
<comment type="catalytic activity">
    <reaction evidence="3">
        <text>DNA(n) + a 2'-deoxyribonucleoside 5'-triphosphate = DNA(n+1) + diphosphate</text>
        <dbReference type="Rhea" id="RHEA:22508"/>
        <dbReference type="Rhea" id="RHEA-COMP:17339"/>
        <dbReference type="Rhea" id="RHEA-COMP:17340"/>
        <dbReference type="ChEBI" id="CHEBI:33019"/>
        <dbReference type="ChEBI" id="CHEBI:61560"/>
        <dbReference type="ChEBI" id="CHEBI:173112"/>
        <dbReference type="EC" id="2.7.7.7"/>
    </reaction>
</comment>
<dbReference type="Gene3D" id="1.10.150.20">
    <property type="entry name" value="5' to 3' exonuclease, C-terminal subdomain"/>
    <property type="match status" value="1"/>
</dbReference>
<evidence type="ECO:0000256" key="2">
    <source>
        <dbReference type="ARBA" id="ARBA00022705"/>
    </source>
</evidence>
<evidence type="ECO:0000256" key="3">
    <source>
        <dbReference type="ARBA" id="ARBA00049244"/>
    </source>
</evidence>
<evidence type="ECO:0000256" key="1">
    <source>
        <dbReference type="ARBA" id="ARBA00012417"/>
    </source>
</evidence>
<dbReference type="GO" id="GO:0006302">
    <property type="term" value="P:double-strand break repair"/>
    <property type="evidence" value="ECO:0007669"/>
    <property type="project" value="TreeGrafter"/>
</dbReference>
<dbReference type="Pfam" id="PF00476">
    <property type="entry name" value="DNA_pol_A"/>
    <property type="match status" value="1"/>
</dbReference>
<keyword evidence="5" id="KW-0378">Hydrolase</keyword>
<keyword evidence="6" id="KW-1185">Reference proteome</keyword>
<dbReference type="NCBIfam" id="NF011538">
    <property type="entry name" value="PRK14975.1-1"/>
    <property type="match status" value="1"/>
</dbReference>
<dbReference type="Proteomes" id="UP001144396">
    <property type="component" value="Unassembled WGS sequence"/>
</dbReference>